<evidence type="ECO:0000313" key="2">
    <source>
        <dbReference type="Proteomes" id="UP000295684"/>
    </source>
</evidence>
<dbReference type="AlphaFoldDB" id="A0A4R2HIV0"/>
<evidence type="ECO:0000313" key="1">
    <source>
        <dbReference type="EMBL" id="TCO28666.1"/>
    </source>
</evidence>
<name>A0A4R2HIV0_9SPHI</name>
<comment type="caution">
    <text evidence="1">The sequence shown here is derived from an EMBL/GenBank/DDBJ whole genome shotgun (WGS) entry which is preliminary data.</text>
</comment>
<reference evidence="1 2" key="1">
    <citation type="submission" date="2019-03" db="EMBL/GenBank/DDBJ databases">
        <title>Genomic Encyclopedia of Type Strains, Phase IV (KMG-IV): sequencing the most valuable type-strain genomes for metagenomic binning, comparative biology and taxonomic classification.</title>
        <authorList>
            <person name="Goeker M."/>
        </authorList>
    </citation>
    <scope>NUCLEOTIDE SEQUENCE [LARGE SCALE GENOMIC DNA]</scope>
    <source>
        <strain evidence="1 2">DSM 103236</strain>
    </source>
</reference>
<proteinExistence type="predicted"/>
<gene>
    <name evidence="1" type="ORF">EV200_10283</name>
</gene>
<accession>A0A4R2HIV0</accession>
<sequence>MYPISVMNENIENNDWKKDVPALTAMQKRNPFIIPNGYFDSVEDRVKSAIFIDGLNKELSGDSFEVPQNYFENLYERIQTNVKLSALPKAEQSFSVPEQYFEGLKHKITNRIAAEQPIKTVKIIPLWRRNILKYASAACFVLMASFGAYFYQNNASSIPAQTSSAELSNDQLLYDIDENTIIEHLEEQNTTSANNTSASDTEMENYLLSNFSSSDLSHELNN</sequence>
<organism evidence="1 2">
    <name type="scientific">Pedobacter psychrotolerans</name>
    <dbReference type="NCBI Taxonomy" id="1843235"/>
    <lineage>
        <taxon>Bacteria</taxon>
        <taxon>Pseudomonadati</taxon>
        <taxon>Bacteroidota</taxon>
        <taxon>Sphingobacteriia</taxon>
        <taxon>Sphingobacteriales</taxon>
        <taxon>Sphingobacteriaceae</taxon>
        <taxon>Pedobacter</taxon>
    </lineage>
</organism>
<dbReference type="Proteomes" id="UP000295684">
    <property type="component" value="Unassembled WGS sequence"/>
</dbReference>
<protein>
    <submittedName>
        <fullName evidence="1">Uncharacterized protein</fullName>
    </submittedName>
</protein>
<dbReference type="EMBL" id="SLWO01000002">
    <property type="protein sequence ID" value="TCO28666.1"/>
    <property type="molecule type" value="Genomic_DNA"/>
</dbReference>